<feature type="domain" description="Arc-like DNA binding" evidence="1">
    <location>
        <begin position="8"/>
        <end position="40"/>
    </location>
</feature>
<gene>
    <name evidence="2" type="ORF">DDE23_00690</name>
</gene>
<proteinExistence type="predicted"/>
<reference evidence="2 3" key="1">
    <citation type="journal article" date="2011" name="Syst. Appl. Microbiol.">
        <title>Defluviimonas denitrificans gen. nov., sp. nov., and Pararhodobacter aggregans gen. nov., sp. nov., non-phototrophic Rhodobacteraceae from the biofilter of a marine aquaculture.</title>
        <authorList>
            <person name="Foesel B.U."/>
            <person name="Drake H.L."/>
            <person name="Schramm A."/>
        </authorList>
    </citation>
    <scope>NUCLEOTIDE SEQUENCE [LARGE SCALE GENOMIC DNA]</scope>
    <source>
        <strain evidence="2 3">D1-19</strain>
    </source>
</reference>
<dbReference type="Pfam" id="PF03869">
    <property type="entry name" value="Arc"/>
    <property type="match status" value="1"/>
</dbReference>
<dbReference type="AlphaFoldDB" id="A0A2T7UWM0"/>
<evidence type="ECO:0000313" key="2">
    <source>
        <dbReference type="EMBL" id="PVE48958.1"/>
    </source>
</evidence>
<dbReference type="Gene3D" id="1.10.1220.10">
    <property type="entry name" value="Met repressor-like"/>
    <property type="match status" value="1"/>
</dbReference>
<evidence type="ECO:0000259" key="1">
    <source>
        <dbReference type="Pfam" id="PF03869"/>
    </source>
</evidence>
<keyword evidence="3" id="KW-1185">Reference proteome</keyword>
<protein>
    <recommendedName>
        <fullName evidence="1">Arc-like DNA binding domain-containing protein</fullName>
    </recommendedName>
</protein>
<dbReference type="InterPro" id="IPR005569">
    <property type="entry name" value="Arc_DNA-bd_dom"/>
</dbReference>
<dbReference type="GO" id="GO:0006355">
    <property type="term" value="P:regulation of DNA-templated transcription"/>
    <property type="evidence" value="ECO:0007669"/>
    <property type="project" value="InterPro"/>
</dbReference>
<accession>A0A2T7UWM0</accession>
<dbReference type="GO" id="GO:0003677">
    <property type="term" value="F:DNA binding"/>
    <property type="evidence" value="ECO:0007669"/>
    <property type="project" value="InterPro"/>
</dbReference>
<organism evidence="2 3">
    <name type="scientific">Pararhodobacter aggregans</name>
    <dbReference type="NCBI Taxonomy" id="404875"/>
    <lineage>
        <taxon>Bacteria</taxon>
        <taxon>Pseudomonadati</taxon>
        <taxon>Pseudomonadota</taxon>
        <taxon>Alphaproteobacteria</taxon>
        <taxon>Rhodobacterales</taxon>
        <taxon>Paracoccaceae</taxon>
        <taxon>Pararhodobacter</taxon>
    </lineage>
</organism>
<dbReference type="SUPFAM" id="SSF47598">
    <property type="entry name" value="Ribbon-helix-helix"/>
    <property type="match status" value="1"/>
</dbReference>
<dbReference type="InterPro" id="IPR013321">
    <property type="entry name" value="Arc_rbn_hlx_hlx"/>
</dbReference>
<comment type="caution">
    <text evidence="2">The sequence shown here is derived from an EMBL/GenBank/DDBJ whole genome shotgun (WGS) entry which is preliminary data.</text>
</comment>
<dbReference type="EMBL" id="QDDR01000001">
    <property type="protein sequence ID" value="PVE48958.1"/>
    <property type="molecule type" value="Genomic_DNA"/>
</dbReference>
<dbReference type="InterPro" id="IPR010985">
    <property type="entry name" value="Ribbon_hlx_hlx"/>
</dbReference>
<name>A0A2T7UWM0_9RHOB</name>
<dbReference type="Proteomes" id="UP000244810">
    <property type="component" value="Unassembled WGS sequence"/>
</dbReference>
<sequence>MPTAITPFSLRMPEATRAYLAARAATRDRSLNSELNAILRIMMQAEPITLCMTHRHGFHLIGDNTDHARFGAFTSRDEALAEARRLIASMPPGAADLIDEGAA</sequence>
<dbReference type="RefSeq" id="WP_107749464.1">
    <property type="nucleotide sequence ID" value="NZ_QBKF01000001.1"/>
</dbReference>
<evidence type="ECO:0000313" key="3">
    <source>
        <dbReference type="Proteomes" id="UP000244810"/>
    </source>
</evidence>